<dbReference type="EMBL" id="CP040871">
    <property type="protein sequence ID" value="QDA56447.1"/>
    <property type="molecule type" value="Genomic_DNA"/>
</dbReference>
<accession>A0A5B7ZNJ0</accession>
<proteinExistence type="predicted"/>
<name>A0A5B7ZNJ0_9GAMM</name>
<sequence length="163" mass="18822">MAISREMQEHLESRPPGQAIATALDRLLTDDAYLFHVDANERSMSYRFAMYLQQELPNYHVDCEYNRTGINPKRLDPVYLPTEADDTEGKTVFPDVIAHIRGTDRNHLVVEFKKSSSTVNREIDFRKLRGYKGDVRLRYEHALFIELTVGDHPGVARAEWVDA</sequence>
<protein>
    <recommendedName>
        <fullName evidence="3">PD-(D/E)XK nuclease superfamily protein</fullName>
    </recommendedName>
</protein>
<evidence type="ECO:0000313" key="2">
    <source>
        <dbReference type="Proteomes" id="UP000308149"/>
    </source>
</evidence>
<keyword evidence="2" id="KW-1185">Reference proteome</keyword>
<dbReference type="Proteomes" id="UP000308149">
    <property type="component" value="Chromosome"/>
</dbReference>
<evidence type="ECO:0000313" key="1">
    <source>
        <dbReference type="EMBL" id="QDA56447.1"/>
    </source>
</evidence>
<organism evidence="1 2">
    <name type="scientific">Thermomonas aquatica</name>
    <dbReference type="NCBI Taxonomy" id="2202149"/>
    <lineage>
        <taxon>Bacteria</taxon>
        <taxon>Pseudomonadati</taxon>
        <taxon>Pseudomonadota</taxon>
        <taxon>Gammaproteobacteria</taxon>
        <taxon>Lysobacterales</taxon>
        <taxon>Lysobacteraceae</taxon>
        <taxon>Thermomonas</taxon>
    </lineage>
</organism>
<reference evidence="1 2" key="1">
    <citation type="submission" date="2019-06" db="EMBL/GenBank/DDBJ databases">
        <title>Thermomonas aquatica sp. nov., isolated from an industrial wastewater treatment plant.</title>
        <authorList>
            <person name="Jeon J.H."/>
            <person name="Park D.-S."/>
        </authorList>
    </citation>
    <scope>NUCLEOTIDE SEQUENCE [LARGE SCALE GENOMIC DNA]</scope>
    <source>
        <strain evidence="1 2">SY21</strain>
    </source>
</reference>
<dbReference type="OrthoDB" id="8907997at2"/>
<dbReference type="AlphaFoldDB" id="A0A5B7ZNJ0"/>
<dbReference type="KEGG" id="thes:FHQ07_03535"/>
<gene>
    <name evidence="1" type="ORF">FHQ07_03535</name>
</gene>
<evidence type="ECO:0008006" key="3">
    <source>
        <dbReference type="Google" id="ProtNLM"/>
    </source>
</evidence>